<feature type="coiled-coil region" evidence="1">
    <location>
        <begin position="122"/>
        <end position="175"/>
    </location>
</feature>
<keyword evidence="2" id="KW-0472">Membrane</keyword>
<dbReference type="AlphaFoldDB" id="A0A949TGF1"/>
<accession>A0A949TGF1</accession>
<evidence type="ECO:0000313" key="3">
    <source>
        <dbReference type="EMBL" id="MBV7272334.1"/>
    </source>
</evidence>
<evidence type="ECO:0000256" key="2">
    <source>
        <dbReference type="SAM" id="Phobius"/>
    </source>
</evidence>
<keyword evidence="2" id="KW-0812">Transmembrane</keyword>
<dbReference type="EMBL" id="JAEEGC010000023">
    <property type="protein sequence ID" value="MBV7272334.1"/>
    <property type="molecule type" value="Genomic_DNA"/>
</dbReference>
<dbReference type="RefSeq" id="WP_218319369.1">
    <property type="nucleotide sequence ID" value="NZ_JAEEGC010000023.1"/>
</dbReference>
<proteinExistence type="predicted"/>
<keyword evidence="4" id="KW-1185">Reference proteome</keyword>
<name>A0A949TGF1_9CLOT</name>
<keyword evidence="2" id="KW-1133">Transmembrane helix</keyword>
<organism evidence="3 4">
    <name type="scientific">Clostridium thailandense</name>
    <dbReference type="NCBI Taxonomy" id="2794346"/>
    <lineage>
        <taxon>Bacteria</taxon>
        <taxon>Bacillati</taxon>
        <taxon>Bacillota</taxon>
        <taxon>Clostridia</taxon>
        <taxon>Eubacteriales</taxon>
        <taxon>Clostridiaceae</taxon>
        <taxon>Clostridium</taxon>
    </lineage>
</organism>
<evidence type="ECO:0008006" key="5">
    <source>
        <dbReference type="Google" id="ProtNLM"/>
    </source>
</evidence>
<sequence length="235" mass="27006">MSKYKLKKRISLLIIVITFIITVFFGNLSLAKKNTDLFNDILIVTDSATTEYGITSTFNTKNNDEDIANYILKDFGFFRNFDKKELKDGKGYSIEFGDNYLKGYIETIKYEDYNVVTVNIVKKDSKNNLEDLKNKLQKCLEYEKIDAKYFEYLKAKSTNANIEEINNQVLALLKDHRSANINTIGLENGYSTVAYTKNYDSIQSDNKIIDFNYAVCKYPSGSYVIIGTPELIVTY</sequence>
<keyword evidence="1" id="KW-0175">Coiled coil</keyword>
<reference evidence="3" key="1">
    <citation type="submission" date="2020-12" db="EMBL/GenBank/DDBJ databases">
        <title>Clostridium thailandense sp. nov., a novel acetogenic bacterium isolated from peat land soil in Thailand.</title>
        <authorList>
            <person name="Chaikitkaew S."/>
            <person name="Birkeland N.K."/>
        </authorList>
    </citation>
    <scope>NUCLEOTIDE SEQUENCE</scope>
    <source>
        <strain evidence="3">PL3</strain>
    </source>
</reference>
<evidence type="ECO:0000313" key="4">
    <source>
        <dbReference type="Proteomes" id="UP000694308"/>
    </source>
</evidence>
<comment type="caution">
    <text evidence="3">The sequence shown here is derived from an EMBL/GenBank/DDBJ whole genome shotgun (WGS) entry which is preliminary data.</text>
</comment>
<evidence type="ECO:0000256" key="1">
    <source>
        <dbReference type="SAM" id="Coils"/>
    </source>
</evidence>
<feature type="transmembrane region" description="Helical" evidence="2">
    <location>
        <begin position="12"/>
        <end position="31"/>
    </location>
</feature>
<protein>
    <recommendedName>
        <fullName evidence="5">TATA-box binding</fullName>
    </recommendedName>
</protein>
<gene>
    <name evidence="3" type="ORF">I6U48_05320</name>
</gene>
<dbReference type="Proteomes" id="UP000694308">
    <property type="component" value="Unassembled WGS sequence"/>
</dbReference>